<dbReference type="Proteomes" id="UP000192223">
    <property type="component" value="Unplaced"/>
</dbReference>
<evidence type="ECO:0000313" key="1">
    <source>
        <dbReference type="Proteomes" id="UP000192223"/>
    </source>
</evidence>
<dbReference type="RefSeq" id="XP_025829198.1">
    <property type="nucleotide sequence ID" value="XM_025973413.1"/>
</dbReference>
<sequence length="119" mass="13691">MSRNLSKRLEMGIEPIGDAESSKHHEEELTFIQAKNWDKTESCNLQNCPGLKMGIEPVGDEESTMDQELAIIKAEHWDKAESCNLQNCPELKMSIEHIGYVYSTKADYIIRNWHLSMHN</sequence>
<keyword evidence="1" id="KW-1185">Reference proteome</keyword>
<name>A0A7F5R2F0_AGRPL</name>
<dbReference type="AlphaFoldDB" id="A0A7F5R2F0"/>
<accession>A0A7F5R2F0</accession>
<reference evidence="2 3" key="1">
    <citation type="submission" date="2025-04" db="UniProtKB">
        <authorList>
            <consortium name="RefSeq"/>
        </authorList>
    </citation>
    <scope>IDENTIFICATION</scope>
    <source>
        <tissue evidence="2 3">Entire body</tissue>
    </source>
</reference>
<gene>
    <name evidence="2 3" type="primary">LOC112904121</name>
</gene>
<evidence type="ECO:0000313" key="2">
    <source>
        <dbReference type="RefSeq" id="XP_025829198.1"/>
    </source>
</evidence>
<dbReference type="RefSeq" id="XP_025829199.1">
    <property type="nucleotide sequence ID" value="XM_025973414.1"/>
</dbReference>
<protein>
    <submittedName>
        <fullName evidence="2 3">Uncharacterized protein LOC112904121 isoform X2</fullName>
    </submittedName>
</protein>
<proteinExistence type="predicted"/>
<dbReference type="GeneID" id="112904121"/>
<organism evidence="1 2">
    <name type="scientific">Agrilus planipennis</name>
    <name type="common">Emerald ash borer</name>
    <name type="synonym">Agrilus marcopoli</name>
    <dbReference type="NCBI Taxonomy" id="224129"/>
    <lineage>
        <taxon>Eukaryota</taxon>
        <taxon>Metazoa</taxon>
        <taxon>Ecdysozoa</taxon>
        <taxon>Arthropoda</taxon>
        <taxon>Hexapoda</taxon>
        <taxon>Insecta</taxon>
        <taxon>Pterygota</taxon>
        <taxon>Neoptera</taxon>
        <taxon>Endopterygota</taxon>
        <taxon>Coleoptera</taxon>
        <taxon>Polyphaga</taxon>
        <taxon>Elateriformia</taxon>
        <taxon>Buprestoidea</taxon>
        <taxon>Buprestidae</taxon>
        <taxon>Agrilinae</taxon>
        <taxon>Agrilus</taxon>
    </lineage>
</organism>
<evidence type="ECO:0000313" key="3">
    <source>
        <dbReference type="RefSeq" id="XP_025829199.1"/>
    </source>
</evidence>